<dbReference type="Gene3D" id="3.90.1640.10">
    <property type="entry name" value="inorganic pyrophosphatase (n-terminal core)"/>
    <property type="match status" value="1"/>
</dbReference>
<gene>
    <name evidence="2" type="ORF">OBE_16577</name>
</gene>
<dbReference type="PANTHER" id="PTHR47618">
    <property type="entry name" value="BIFUNCTIONAL OLIGORIBONUCLEASE AND PAP PHOSPHATASE NRNA"/>
    <property type="match status" value="1"/>
</dbReference>
<name>K1RAZ1_9ZZZZ</name>
<dbReference type="InterPro" id="IPR038763">
    <property type="entry name" value="DHH_sf"/>
</dbReference>
<dbReference type="GO" id="GO:0003676">
    <property type="term" value="F:nucleic acid binding"/>
    <property type="evidence" value="ECO:0007669"/>
    <property type="project" value="InterPro"/>
</dbReference>
<protein>
    <submittedName>
        <fullName evidence="2">Diguanylate cyclase and phosphoesterase</fullName>
    </submittedName>
</protein>
<dbReference type="AlphaFoldDB" id="K1RAZ1"/>
<dbReference type="InterPro" id="IPR051319">
    <property type="entry name" value="Oligoribo/pAp-PDE_c-di-AMP_PDE"/>
</dbReference>
<organism evidence="2">
    <name type="scientific">human gut metagenome</name>
    <dbReference type="NCBI Taxonomy" id="408170"/>
    <lineage>
        <taxon>unclassified sequences</taxon>
        <taxon>metagenomes</taxon>
        <taxon>organismal metagenomes</taxon>
    </lineage>
</organism>
<dbReference type="Gene3D" id="3.10.310.30">
    <property type="match status" value="1"/>
</dbReference>
<evidence type="ECO:0000313" key="2">
    <source>
        <dbReference type="EMBL" id="EKC45982.1"/>
    </source>
</evidence>
<proteinExistence type="predicted"/>
<reference evidence="2" key="1">
    <citation type="journal article" date="2013" name="Environ. Microbiol.">
        <title>Microbiota from the distal guts of lean and obese adolescents exhibit partial functional redundancy besides clear differences in community structure.</title>
        <authorList>
            <person name="Ferrer M."/>
            <person name="Ruiz A."/>
            <person name="Lanza F."/>
            <person name="Haange S.B."/>
            <person name="Oberbach A."/>
            <person name="Till H."/>
            <person name="Bargiela R."/>
            <person name="Campoy C."/>
            <person name="Segura M.T."/>
            <person name="Richter M."/>
            <person name="von Bergen M."/>
            <person name="Seifert J."/>
            <person name="Suarez A."/>
        </authorList>
    </citation>
    <scope>NUCLEOTIDE SEQUENCE</scope>
</reference>
<accession>K1RAZ1</accession>
<dbReference type="Pfam" id="PF02272">
    <property type="entry name" value="DHHA1"/>
    <property type="match status" value="1"/>
</dbReference>
<sequence length="193" mass="21687">MKLIDSNFSSACELVVKISELFNIEFTPYIATLLLSGIVLDTNNFTLNTDDNTFYTAYYLTAIGASPKKVQYLLKQELSDYIEQQKLLTNIEMLDKKIAIAKGTPYVTYRREDLAKTADTLLFFNNVEASFVIGKIGKTTIGISARSLGNYDIEKILIKFGGGSNKYNGAAIIENKNISEVLEKLRRLLKEEE</sequence>
<evidence type="ECO:0000259" key="1">
    <source>
        <dbReference type="Pfam" id="PF02272"/>
    </source>
</evidence>
<dbReference type="InterPro" id="IPR003156">
    <property type="entry name" value="DHHA1_dom"/>
</dbReference>
<comment type="caution">
    <text evidence="2">The sequence shown here is derived from an EMBL/GenBank/DDBJ whole genome shotgun (WGS) entry which is preliminary data.</text>
</comment>
<dbReference type="SUPFAM" id="SSF64182">
    <property type="entry name" value="DHH phosphoesterases"/>
    <property type="match status" value="1"/>
</dbReference>
<dbReference type="PANTHER" id="PTHR47618:SF2">
    <property type="entry name" value="CYCLIC-DI-AMP PHOSPHODIESTERASE GDPP"/>
    <property type="match status" value="1"/>
</dbReference>
<dbReference type="EMBL" id="AJWZ01011233">
    <property type="protein sequence ID" value="EKC45982.1"/>
    <property type="molecule type" value="Genomic_DNA"/>
</dbReference>
<feature type="domain" description="DHHA1" evidence="1">
    <location>
        <begin position="109"/>
        <end position="191"/>
    </location>
</feature>